<evidence type="ECO:0000313" key="4">
    <source>
        <dbReference type="Proteomes" id="UP000587002"/>
    </source>
</evidence>
<dbReference type="NCBIfam" id="NF004833">
    <property type="entry name" value="PRK06185.1-1"/>
    <property type="match status" value="1"/>
</dbReference>
<evidence type="ECO:0000259" key="2">
    <source>
        <dbReference type="Pfam" id="PF01494"/>
    </source>
</evidence>
<dbReference type="Gene3D" id="3.50.50.60">
    <property type="entry name" value="FAD/NAD(P)-binding domain"/>
    <property type="match status" value="2"/>
</dbReference>
<evidence type="ECO:0000256" key="1">
    <source>
        <dbReference type="ARBA" id="ARBA00023002"/>
    </source>
</evidence>
<keyword evidence="1" id="KW-0560">Oxidoreductase</keyword>
<organism evidence="3 4">
    <name type="scientific">Saccharopolyspora hordei</name>
    <dbReference type="NCBI Taxonomy" id="1838"/>
    <lineage>
        <taxon>Bacteria</taxon>
        <taxon>Bacillati</taxon>
        <taxon>Actinomycetota</taxon>
        <taxon>Actinomycetes</taxon>
        <taxon>Pseudonocardiales</taxon>
        <taxon>Pseudonocardiaceae</taxon>
        <taxon>Saccharopolyspora</taxon>
    </lineage>
</organism>
<dbReference type="Proteomes" id="UP000587002">
    <property type="component" value="Unassembled WGS sequence"/>
</dbReference>
<dbReference type="EMBL" id="JACCFJ010000001">
    <property type="protein sequence ID" value="NYI83093.1"/>
    <property type="molecule type" value="Genomic_DNA"/>
</dbReference>
<dbReference type="SUPFAM" id="SSF51905">
    <property type="entry name" value="FAD/NAD(P)-binding domain"/>
    <property type="match status" value="1"/>
</dbReference>
<gene>
    <name evidence="3" type="ORF">HNR68_001723</name>
</gene>
<dbReference type="PANTHER" id="PTHR43476">
    <property type="entry name" value="3-(3-HYDROXY-PHENYL)PROPIONATE/3-HYDROXYCINNAMIC ACID HYDROXYLASE"/>
    <property type="match status" value="1"/>
</dbReference>
<reference evidence="3 4" key="1">
    <citation type="submission" date="2020-07" db="EMBL/GenBank/DDBJ databases">
        <title>Sequencing the genomes of 1000 actinobacteria strains.</title>
        <authorList>
            <person name="Klenk H.-P."/>
        </authorList>
    </citation>
    <scope>NUCLEOTIDE SEQUENCE [LARGE SCALE GENOMIC DNA]</scope>
    <source>
        <strain evidence="3 4">DSM 44065</strain>
    </source>
</reference>
<protein>
    <submittedName>
        <fullName evidence="3">2-polyprenyl-6-methoxyphenol hydroxylase-like FAD-dependent oxidoreductase</fullName>
    </submittedName>
</protein>
<name>A0A853ALG6_9PSEU</name>
<dbReference type="AlphaFoldDB" id="A0A853ALG6"/>
<dbReference type="InterPro" id="IPR050631">
    <property type="entry name" value="PheA/TfdB_FAD_monoxygenase"/>
</dbReference>
<dbReference type="InterPro" id="IPR002938">
    <property type="entry name" value="FAD-bd"/>
</dbReference>
<accession>A0A853ALG6</accession>
<dbReference type="RefSeq" id="WP_179719329.1">
    <property type="nucleotide sequence ID" value="NZ_BAABFH010000001.1"/>
</dbReference>
<dbReference type="GO" id="GO:0071949">
    <property type="term" value="F:FAD binding"/>
    <property type="evidence" value="ECO:0007669"/>
    <property type="project" value="InterPro"/>
</dbReference>
<dbReference type="PRINTS" id="PR00420">
    <property type="entry name" value="RNGMNOXGNASE"/>
</dbReference>
<feature type="domain" description="FAD-binding" evidence="2">
    <location>
        <begin position="4"/>
        <end position="337"/>
    </location>
</feature>
<dbReference type="NCBIfam" id="NF004834">
    <property type="entry name" value="PRK06185.1-3"/>
    <property type="match status" value="1"/>
</dbReference>
<evidence type="ECO:0000313" key="3">
    <source>
        <dbReference type="EMBL" id="NYI83093.1"/>
    </source>
</evidence>
<proteinExistence type="predicted"/>
<comment type="caution">
    <text evidence="3">The sequence shown here is derived from an EMBL/GenBank/DDBJ whole genome shotgun (WGS) entry which is preliminary data.</text>
</comment>
<dbReference type="GO" id="GO:0016491">
    <property type="term" value="F:oxidoreductase activity"/>
    <property type="evidence" value="ECO:0007669"/>
    <property type="project" value="UniProtKB-KW"/>
</dbReference>
<dbReference type="InterPro" id="IPR036188">
    <property type="entry name" value="FAD/NAD-bd_sf"/>
</dbReference>
<keyword evidence="4" id="KW-1185">Reference proteome</keyword>
<dbReference type="Pfam" id="PF01494">
    <property type="entry name" value="FAD_binding_3"/>
    <property type="match status" value="1"/>
</dbReference>
<sequence length="409" mass="45875">MERTTCCIVGGGPAGMVLGLLLARSGVEVVVLEKHGDFLRDFRGDTVHPTTLQLLDDLGLAERFAELPQRRVDRVSVPVGQSGELFTMADFSLLDIKYNYIAMVPQWDLLDMLADEGKQEPTFELRMNTEATELIREGGRVNGVRYRTPDGGTGELRATITVACDGRDSFVRDMPELGLRDFPTPMDVRWFRVPRHADDPAGLIGLIRDDTFVAMIDRGDYYQMAAIIEKDTDAQDRDRPIEEFNADLVRRIPWLAGRELVADWDDVKLLHVRLDRLRKWHVPGLLCIGDAAHAMSPVGGIGINLAVQDAVAAARHLAEPLRRGRLERRHVAAVQRRRWPTTVLVQGLQRVIHDNVVAPALRGEIDFGDTARLPLPLRAVSKLPWLRSIPPYFLAYGAVRERPPRAALR</sequence>
<dbReference type="PANTHER" id="PTHR43476:SF5">
    <property type="entry name" value="FAD-DEPENDENT MONOOXYGENASE"/>
    <property type="match status" value="1"/>
</dbReference>